<dbReference type="RefSeq" id="WP_175145570.1">
    <property type="nucleotide sequence ID" value="NZ_CADFGL010000059.1"/>
</dbReference>
<accession>A0A6J5CNA8</accession>
<gene>
    <name evidence="1" type="ORF">LMG22037_06340</name>
</gene>
<dbReference type="EMBL" id="CADIKB010000063">
    <property type="protein sequence ID" value="CAB3739908.1"/>
    <property type="molecule type" value="Genomic_DNA"/>
</dbReference>
<dbReference type="Proteomes" id="UP000494249">
    <property type="component" value="Unassembled WGS sequence"/>
</dbReference>
<sequence length="141" mass="15464">MQNLIDLVESFIGNSAAHTAARQTPAGATFESAAAQMEAALLRVREAGHALFIGQQAAEAYGTFLATVREEGKVGKAYVAIMYRGELELQVRADSRLDDLLPERLDSNIQFVLIDRSNRQGDAWKATFYPREAVTTFVKGT</sequence>
<protein>
    <submittedName>
        <fullName evidence="1">Uncharacterized protein</fullName>
    </submittedName>
</protein>
<name>A0A6J5CNA8_9BURK</name>
<proteinExistence type="predicted"/>
<organism evidence="1 2">
    <name type="scientific">Paraburkholderia phenoliruptrix</name>
    <dbReference type="NCBI Taxonomy" id="252970"/>
    <lineage>
        <taxon>Bacteria</taxon>
        <taxon>Pseudomonadati</taxon>
        <taxon>Pseudomonadota</taxon>
        <taxon>Betaproteobacteria</taxon>
        <taxon>Burkholderiales</taxon>
        <taxon>Burkholderiaceae</taxon>
        <taxon>Paraburkholderia</taxon>
    </lineage>
</organism>
<evidence type="ECO:0000313" key="1">
    <source>
        <dbReference type="EMBL" id="CAB3739908.1"/>
    </source>
</evidence>
<evidence type="ECO:0000313" key="2">
    <source>
        <dbReference type="Proteomes" id="UP000494249"/>
    </source>
</evidence>
<dbReference type="AlphaFoldDB" id="A0A6J5CNA8"/>
<reference evidence="1 2" key="1">
    <citation type="submission" date="2020-04" db="EMBL/GenBank/DDBJ databases">
        <authorList>
            <person name="De Canck E."/>
        </authorList>
    </citation>
    <scope>NUCLEOTIDE SEQUENCE [LARGE SCALE GENOMIC DNA]</scope>
    <source>
        <strain evidence="1 2">LMG 22037</strain>
    </source>
</reference>